<sequence>MIGSGSEQSGSRNLTIELVKDTFRLHRGGQAIELSQKWGVFYTLLAVNSDRHISTDEVCDHHPWSRLSPEIAGRDLWRFMRSQEIRFFGERITSSPARQATKLFTLLPECSRGLSFAPDRPTVADHLRSLRQHRNAVAMEISECTLMMQSGLIDQSLERLRLLKSKGVNVNDLAHIETLITMCLDEYQGINGTAAQVPVLQDLLAMAGLARLNRARVLIRLARHATLSANYEEARHLYTTLRPMLSPEDGVEYCWYHINYGLYLRRVGRLDEAMYHQRLAHDVAQIAQWWHGVYSARYNLALMHLTAADQSPPLSQSRHLQTALDWAMKAYSTVVLTRQAIAMADTSMLITLIQRRLKRYEEARHWLRHAQYLTPEHPDHYPNVTVIYGELAKIEEASGNFVLAYMARERMQRSP</sequence>
<dbReference type="SUPFAM" id="SSF81901">
    <property type="entry name" value="HCP-like"/>
    <property type="match status" value="1"/>
</dbReference>
<dbReference type="RefSeq" id="WP_353541416.1">
    <property type="nucleotide sequence ID" value="NZ_BAABRN010000009.1"/>
</dbReference>
<comment type="caution">
    <text evidence="1">The sequence shown here is derived from an EMBL/GenBank/DDBJ whole genome shotgun (WGS) entry which is preliminary data.</text>
</comment>
<proteinExistence type="predicted"/>
<reference evidence="1 2" key="1">
    <citation type="submission" date="2024-02" db="EMBL/GenBank/DDBJ databases">
        <title>Deinococcus xinjiangensis NBRC 107630.</title>
        <authorList>
            <person name="Ichikawa N."/>
            <person name="Katano-Makiyama Y."/>
            <person name="Hidaka K."/>
        </authorList>
    </citation>
    <scope>NUCLEOTIDE SEQUENCE [LARGE SCALE GENOMIC DNA]</scope>
    <source>
        <strain evidence="1 2">NBRC 107630</strain>
    </source>
</reference>
<gene>
    <name evidence="1" type="ORF">Dxin01_01179</name>
</gene>
<protein>
    <submittedName>
        <fullName evidence="1">Uncharacterized protein</fullName>
    </submittedName>
</protein>
<dbReference type="InterPro" id="IPR011990">
    <property type="entry name" value="TPR-like_helical_dom_sf"/>
</dbReference>
<dbReference type="Gene3D" id="1.25.40.10">
    <property type="entry name" value="Tetratricopeptide repeat domain"/>
    <property type="match status" value="1"/>
</dbReference>
<name>A0ABP9V849_9DEIO</name>
<accession>A0ABP9V849</accession>
<organism evidence="1 2">
    <name type="scientific">Deinococcus xinjiangensis</name>
    <dbReference type="NCBI Taxonomy" id="457454"/>
    <lineage>
        <taxon>Bacteria</taxon>
        <taxon>Thermotogati</taxon>
        <taxon>Deinococcota</taxon>
        <taxon>Deinococci</taxon>
        <taxon>Deinococcales</taxon>
        <taxon>Deinococcaceae</taxon>
        <taxon>Deinococcus</taxon>
    </lineage>
</organism>
<keyword evidence="2" id="KW-1185">Reference proteome</keyword>
<evidence type="ECO:0000313" key="2">
    <source>
        <dbReference type="Proteomes" id="UP001458946"/>
    </source>
</evidence>
<evidence type="ECO:0000313" key="1">
    <source>
        <dbReference type="EMBL" id="GAA5501447.1"/>
    </source>
</evidence>
<dbReference type="EMBL" id="BAABRN010000009">
    <property type="protein sequence ID" value="GAA5501447.1"/>
    <property type="molecule type" value="Genomic_DNA"/>
</dbReference>
<dbReference type="Proteomes" id="UP001458946">
    <property type="component" value="Unassembled WGS sequence"/>
</dbReference>